<evidence type="ECO:0000313" key="2">
    <source>
        <dbReference type="EMBL" id="ACV09815.1"/>
    </source>
</evidence>
<accession>C7R1I0</accession>
<protein>
    <submittedName>
        <fullName evidence="2">Phage tail tape measure protein, TP901 family</fullName>
    </submittedName>
</protein>
<dbReference type="Pfam" id="PF10145">
    <property type="entry name" value="PhageMin_Tail"/>
    <property type="match status" value="1"/>
</dbReference>
<name>C7R1I0_JONDD</name>
<dbReference type="EMBL" id="CP001706">
    <property type="protein sequence ID" value="ACV09815.1"/>
    <property type="molecule type" value="Genomic_DNA"/>
</dbReference>
<dbReference type="eggNOG" id="COG5283">
    <property type="taxonomic scope" value="Bacteria"/>
</dbReference>
<dbReference type="KEGG" id="jde:Jden_2178"/>
<reference evidence="2 3" key="1">
    <citation type="journal article" date="2009" name="Stand. Genomic Sci.">
        <title>Complete genome sequence of Jonesia denitrificans type strain (Prevot 55134).</title>
        <authorList>
            <person name="Pukall R."/>
            <person name="Gehrich-Schroter G."/>
            <person name="Lapidus A."/>
            <person name="Nolan M."/>
            <person name="Glavina Del Rio T."/>
            <person name="Lucas S."/>
            <person name="Chen F."/>
            <person name="Tice H."/>
            <person name="Pitluck S."/>
            <person name="Cheng J.F."/>
            <person name="Copeland A."/>
            <person name="Saunders E."/>
            <person name="Brettin T."/>
            <person name="Detter J.C."/>
            <person name="Bruce D."/>
            <person name="Goodwin L."/>
            <person name="Pati A."/>
            <person name="Ivanova N."/>
            <person name="Mavromatis K."/>
            <person name="Ovchinnikova G."/>
            <person name="Chen A."/>
            <person name="Palaniappan K."/>
            <person name="Land M."/>
            <person name="Hauser L."/>
            <person name="Chang Y.J."/>
            <person name="Jeffries C.D."/>
            <person name="Chain P."/>
            <person name="Goker M."/>
            <person name="Bristow J."/>
            <person name="Eisen J.A."/>
            <person name="Markowitz V."/>
            <person name="Hugenholtz P."/>
            <person name="Kyrpides N.C."/>
            <person name="Klenk H.P."/>
            <person name="Han C."/>
        </authorList>
    </citation>
    <scope>NUCLEOTIDE SEQUENCE [LARGE SCALE GENOMIC DNA]</scope>
    <source>
        <strain evidence="3">ATCC 14870 / DSM 20603 / BCRC 15368 / CIP 55.134 / JCM 11481 / NBRC 15587 / NCTC 10816 / Prevot 55134</strain>
    </source>
</reference>
<proteinExistence type="predicted"/>
<dbReference type="Proteomes" id="UP000000628">
    <property type="component" value="Chromosome"/>
</dbReference>
<dbReference type="OrthoDB" id="2183194at2"/>
<gene>
    <name evidence="2" type="ordered locus">Jden_2178</name>
</gene>
<dbReference type="RefSeq" id="WP_015772443.1">
    <property type="nucleotide sequence ID" value="NC_013174.1"/>
</dbReference>
<keyword evidence="3" id="KW-1185">Reference proteome</keyword>
<dbReference type="InterPro" id="IPR010090">
    <property type="entry name" value="Phage_tape_meas"/>
</dbReference>
<dbReference type="NCBIfam" id="TIGR01760">
    <property type="entry name" value="tape_meas_TP901"/>
    <property type="match status" value="1"/>
</dbReference>
<feature type="domain" description="Phage tail tape measure protein" evidence="1">
    <location>
        <begin position="108"/>
        <end position="293"/>
    </location>
</feature>
<evidence type="ECO:0000313" key="3">
    <source>
        <dbReference type="Proteomes" id="UP000000628"/>
    </source>
</evidence>
<sequence length="1342" mass="138393">MADRSIKVRLEAEVGGYKRGMSDAARATDNLAKSQKGALERTSAFWQANRADIDQVGSSLAVMGAAGTAALAGVTKLAMDWESAWAGVTKTVDGTAEEMASLEKGLRGLAKVLPASHTEIAAVAEAAGQLGVETKNVQGFTRTMIDLGETTNLSANDAATQLSRFMNIMGSSQSDVDRLGSSVVGLGNNFATTEAEIVELGMRLAGAGKQAGLSESDVLGFATAMSSVGIEAEAGGTALSMTMKRIGSEVETNGALLGTFAQVAGMSAEQFKTAWGQDAAGALSAFIAGLGQTESLGMSANAVLSELGITGIRESDSLLRLSSAQGLVNEALATGATAYAENTALSDEAAKRYETTAAKAEMAWNAMKDAGIEFGSYVLPVLAQAAEGVADLAGWFAQLPEPVKQVVTGLGGLASVAALAAGGALRLAGSVSDSYLAMKRLSAEAPRLASGLKRVGIAAGVAGAALTAFAIGQAYDGGEATQGLQEIEDGLKRVAKGASAADTVFKNFDERKIWESDVQGLRDAEEILDRISQNTLFGDAQRGLLSGINGLTDLFGYDSRTDLQKQEQDLRAYLDTLATQVPSATADAIAAFQGLNEQVGGTDDSAQKLINASPALKDALIGVASEAGYTTDDASLLAIALGEVEIAADEVDSSTRGAASAAVAAAEAMQAEADAANAAAEAVLAKARANADGISAEIRFEEATDRARATIEENGKATDLSTEKGRQNMEALLGMADATLGAAEQMSALGASQEAVDGKIEAGRKRFESLARAAGFSREQVASMSRELGLVPGTVTTQVQVLNVGGAISQVQALNSTLNSINGKTVTAAVAIKQYGQAAMADGGVRERAAGALDEPQIRPGSGAGVTQVSRFGPVTWAEGETEWEAFIPGARSKRGRALAIWREAGQRLGAFEALGAESFAAGGLRSSASLRTAERRVKRLVSQVRSSRRSGNDKRTRKLEDQLRDARSALADLRDARVDLALDARRGRLSEQASGGLSSAYSLVDQVRDAAGDSALTKGTRKSLSSAAKSSEVAFRKLYATAERVEVALEKARDHLQEMQQISDGLKSSLSGGFQLTDAYTQWSDGLGNVAGKSITAAGMVAGGKSYADKLKKFGASIKKLADFGLSSVVLQEIAALGPDEGLEVANQLLAGGKKSVQELNGVYTSIASASGFIGDQATRNYRTADGTFYAGGVGQAQGRVDSLEKSMSKIEASIGKWGDKIARILGKAYGVKMASGGWVTGGIKGVDSVPITAMPDEYVVNAKAASQYGPLLESINSGRGLPVLSAAYPAQTNVNVALDKGSLAGALDGVGVTMLVDGKPMKATIRTEMNAAFSAAGRGY</sequence>
<dbReference type="HOGENOM" id="CLU_243267_0_0_11"/>
<evidence type="ECO:0000259" key="1">
    <source>
        <dbReference type="Pfam" id="PF10145"/>
    </source>
</evidence>
<dbReference type="STRING" id="471856.Jden_2178"/>
<organism evidence="2 3">
    <name type="scientific">Jonesia denitrificans (strain ATCC 14870 / DSM 20603 / BCRC 15368 / CIP 55.134 / JCM 11481 / NBRC 15587 / NCTC 10816 / Prevot 55134)</name>
    <name type="common">Listeria denitrificans</name>
    <dbReference type="NCBI Taxonomy" id="471856"/>
    <lineage>
        <taxon>Bacteria</taxon>
        <taxon>Bacillati</taxon>
        <taxon>Actinomycetota</taxon>
        <taxon>Actinomycetes</taxon>
        <taxon>Micrococcales</taxon>
        <taxon>Jonesiaceae</taxon>
        <taxon>Jonesia</taxon>
    </lineage>
</organism>